<comment type="function">
    <text evidence="2">Essential for vacuolar protein sorting. Required for vacuole biogenesis, stability and to maintain vacuole morphology.</text>
</comment>
<reference evidence="5 6" key="1">
    <citation type="submission" date="2023-04" db="EMBL/GenBank/DDBJ databases">
        <title>Genome of Basidiobolus ranarum AG-B5.</title>
        <authorList>
            <person name="Stajich J.E."/>
            <person name="Carter-House D."/>
            <person name="Gryganskyi A."/>
        </authorList>
    </citation>
    <scope>NUCLEOTIDE SEQUENCE [LARGE SCALE GENOMIC DNA]</scope>
    <source>
        <strain evidence="5 6">AG-B5</strain>
    </source>
</reference>
<comment type="similarity">
    <text evidence="1 2">Belongs to the VPS16 family.</text>
</comment>
<comment type="caution">
    <text evidence="5">The sequence shown here is derived from an EMBL/GenBank/DDBJ whole genome shotgun (WGS) entry which is preliminary data.</text>
</comment>
<dbReference type="InterPro" id="IPR016534">
    <property type="entry name" value="VPS16"/>
</dbReference>
<name>A0ABR2VS61_9FUNG</name>
<dbReference type="PANTHER" id="PTHR12811:SF0">
    <property type="entry name" value="VACUOLAR PROTEIN SORTING-ASSOCIATED PROTEIN 16 HOMOLOG"/>
    <property type="match status" value="1"/>
</dbReference>
<keyword evidence="2" id="KW-0653">Protein transport</keyword>
<dbReference type="PANTHER" id="PTHR12811">
    <property type="entry name" value="VACUOLAR PROTEIN SORTING VPS16"/>
    <property type="match status" value="1"/>
</dbReference>
<dbReference type="Gene3D" id="1.10.150.780">
    <property type="entry name" value="Vps16, C-terminal region"/>
    <property type="match status" value="1"/>
</dbReference>
<dbReference type="Gene3D" id="2.130.10.10">
    <property type="entry name" value="YVTN repeat-like/Quinoprotein amine dehydrogenase"/>
    <property type="match status" value="1"/>
</dbReference>
<dbReference type="Pfam" id="PF04841">
    <property type="entry name" value="Vps16_N"/>
    <property type="match status" value="1"/>
</dbReference>
<dbReference type="Proteomes" id="UP001479436">
    <property type="component" value="Unassembled WGS sequence"/>
</dbReference>
<protein>
    <recommendedName>
        <fullName evidence="2">Probable vacuolar protein sorting-associated protein 16 homolog</fullName>
    </recommendedName>
</protein>
<dbReference type="InterPro" id="IPR006926">
    <property type="entry name" value="Vps16_N"/>
</dbReference>
<feature type="domain" description="Vps16 N-terminal" evidence="4">
    <location>
        <begin position="8"/>
        <end position="410"/>
    </location>
</feature>
<dbReference type="InterPro" id="IPR038132">
    <property type="entry name" value="Vps16_C_sf"/>
</dbReference>
<evidence type="ECO:0000259" key="4">
    <source>
        <dbReference type="Pfam" id="PF04841"/>
    </source>
</evidence>
<evidence type="ECO:0000313" key="6">
    <source>
        <dbReference type="Proteomes" id="UP001479436"/>
    </source>
</evidence>
<feature type="domain" description="Vps16 C-terminal" evidence="3">
    <location>
        <begin position="504"/>
        <end position="808"/>
    </location>
</feature>
<dbReference type="InterPro" id="IPR006925">
    <property type="entry name" value="Vps16_C"/>
</dbReference>
<proteinExistence type="inferred from homology"/>
<dbReference type="InterPro" id="IPR015943">
    <property type="entry name" value="WD40/YVTN_repeat-like_dom_sf"/>
</dbReference>
<dbReference type="EMBL" id="JASJQH010007971">
    <property type="protein sequence ID" value="KAK9696377.1"/>
    <property type="molecule type" value="Genomic_DNA"/>
</dbReference>
<dbReference type="Pfam" id="PF04840">
    <property type="entry name" value="Vps16_C"/>
    <property type="match status" value="1"/>
</dbReference>
<dbReference type="SUPFAM" id="SSF50978">
    <property type="entry name" value="WD40 repeat-like"/>
    <property type="match status" value="1"/>
</dbReference>
<keyword evidence="2" id="KW-0813">Transport</keyword>
<sequence>MVAHLAHPAAQWEQMQNIFYCKPEVYSMLWKNIDLSKYLIAGAPNGGPIAIIRDDRKIQIVQKQTTTTPVLSIYTASGKLLNQIQWDKGRIVKLGWTGTERLVCVLEDGSVRVYHLNGECNQFSLGKEVQDNSVIDCHIWGNGLVAMTGDFQLVAVSNFDEPRPRTLADPGLNGPPHSWAVIPPNYTLSRHVEVYLAIDTTILVVDATDTQDQRLQQGPFTRIGVSPNGKLLALYNTDGKLWVVSSDFQKSLSDFPTQSKTPPIQVAWCGSDAVALRWEDAVWLVGPFGDCLKYGYNESTYLISEIDGVRILAGTTSDFLHKVPRATEEVFKIGSTSPAAMLFDALEHFEKKSPKADENVRSIKNELTEAVDTCIEAAGHEISEHFQKMLLKAASFGKCFLESYNSDYLVNMCQSLRILNGVRYYEIGIPITYVQYSNLGPEALIERLINQQHHFLALRICEYLKMRTDHVLVHWACTKIKQSNEDEETTCRIIIDKLKNKPGLSYAEIAKTAYKVGQPKLATKLLDYEPRAGDQVPLLMSMQEDQLALVKAIESGDTDLVYLVLLNLKRKLPSGEFFRIINDKPFACNLLEVYAKTTHDKDLLTDFYYQDDRHMELADFNLLQSFQIETLEDRINAIKITSKKYQNDKDHGLEVKMLDESVRLLQAQEALESKVNEKFVGISVSQTIYKCIVTNNGNRAAKLKSEFKVPDNRYWWIRLRALVEIRDWEELEKFAKSKKSPIGYLPFVEECIKVLQYREAAKYILKCEPAIRPKLFLKIGSFKEAGEQAYANKDIDTLREIRTKCNNAAIARELDILLAQSTRK</sequence>
<evidence type="ECO:0000259" key="3">
    <source>
        <dbReference type="Pfam" id="PF04840"/>
    </source>
</evidence>
<accession>A0ABR2VS61</accession>
<keyword evidence="6" id="KW-1185">Reference proteome</keyword>
<evidence type="ECO:0000313" key="5">
    <source>
        <dbReference type="EMBL" id="KAK9696377.1"/>
    </source>
</evidence>
<gene>
    <name evidence="5" type="primary">vps16</name>
    <name evidence="5" type="ORF">K7432_012498</name>
</gene>
<evidence type="ECO:0000256" key="1">
    <source>
        <dbReference type="ARBA" id="ARBA00009250"/>
    </source>
</evidence>
<dbReference type="PIRSF" id="PIRSF007949">
    <property type="entry name" value="VPS16"/>
    <property type="match status" value="1"/>
</dbReference>
<evidence type="ECO:0000256" key="2">
    <source>
        <dbReference type="PIRNR" id="PIRNR007949"/>
    </source>
</evidence>
<organism evidence="5 6">
    <name type="scientific">Basidiobolus ranarum</name>
    <dbReference type="NCBI Taxonomy" id="34480"/>
    <lineage>
        <taxon>Eukaryota</taxon>
        <taxon>Fungi</taxon>
        <taxon>Fungi incertae sedis</taxon>
        <taxon>Zoopagomycota</taxon>
        <taxon>Entomophthoromycotina</taxon>
        <taxon>Basidiobolomycetes</taxon>
        <taxon>Basidiobolales</taxon>
        <taxon>Basidiobolaceae</taxon>
        <taxon>Basidiobolus</taxon>
    </lineage>
</organism>
<dbReference type="InterPro" id="IPR036322">
    <property type="entry name" value="WD40_repeat_dom_sf"/>
</dbReference>